<dbReference type="EMBL" id="CM003140">
    <property type="protein sequence ID" value="KIS72211.1"/>
    <property type="molecule type" value="Genomic_DNA"/>
</dbReference>
<dbReference type="VEuPathDB" id="FungiDB:UMAG_00627"/>
<name>A0A0D1EAC4_MYCMD</name>
<evidence type="ECO:0000313" key="3">
    <source>
        <dbReference type="Proteomes" id="UP000000561"/>
    </source>
</evidence>
<reference evidence="2 3" key="1">
    <citation type="journal article" date="2006" name="Nature">
        <title>Insights from the genome of the biotrophic fungal plant pathogen Ustilago maydis.</title>
        <authorList>
            <person name="Kamper J."/>
            <person name="Kahmann R."/>
            <person name="Bolker M."/>
            <person name="Ma L.J."/>
            <person name="Brefort T."/>
            <person name="Saville B.J."/>
            <person name="Banuett F."/>
            <person name="Kronstad J.W."/>
            <person name="Gold S.E."/>
            <person name="Muller O."/>
            <person name="Perlin M.H."/>
            <person name="Wosten H.A."/>
            <person name="de Vries R."/>
            <person name="Ruiz-Herrera J."/>
            <person name="Reynaga-Pena C.G."/>
            <person name="Snetselaar K."/>
            <person name="McCann M."/>
            <person name="Perez-Martin J."/>
            <person name="Feldbrugge M."/>
            <person name="Basse C.W."/>
            <person name="Steinberg G."/>
            <person name="Ibeas J.I."/>
            <person name="Holloman W."/>
            <person name="Guzman P."/>
            <person name="Farman M."/>
            <person name="Stajich J.E."/>
            <person name="Sentandreu R."/>
            <person name="Gonzalez-Prieto J.M."/>
            <person name="Kennell J.C."/>
            <person name="Molina L."/>
            <person name="Schirawski J."/>
            <person name="Mendoza-Mendoza A."/>
            <person name="Greilinger D."/>
            <person name="Munch K."/>
            <person name="Rossel N."/>
            <person name="Scherer M."/>
            <person name="Vranes M."/>
            <person name="Ladendorf O."/>
            <person name="Vincon V."/>
            <person name="Fuchs U."/>
            <person name="Sandrock B."/>
            <person name="Meng S."/>
            <person name="Ho E.C."/>
            <person name="Cahill M.J."/>
            <person name="Boyce K.J."/>
            <person name="Klose J."/>
            <person name="Klosterman S.J."/>
            <person name="Deelstra H.J."/>
            <person name="Ortiz-Castellanos L."/>
            <person name="Li W."/>
            <person name="Sanchez-Alonso P."/>
            <person name="Schreier P.H."/>
            <person name="Hauser-Hahn I."/>
            <person name="Vaupel M."/>
            <person name="Koopmann E."/>
            <person name="Friedrich G."/>
            <person name="Voss H."/>
            <person name="Schluter T."/>
            <person name="Margolis J."/>
            <person name="Platt D."/>
            <person name="Swimmer C."/>
            <person name="Gnirke A."/>
            <person name="Chen F."/>
            <person name="Vysotskaia V."/>
            <person name="Mannhaupt G."/>
            <person name="Guldener U."/>
            <person name="Munsterkotter M."/>
            <person name="Haase D."/>
            <person name="Oesterheld M."/>
            <person name="Mewes H.W."/>
            <person name="Mauceli E.W."/>
            <person name="DeCaprio D."/>
            <person name="Wade C.M."/>
            <person name="Butler J."/>
            <person name="Young S."/>
            <person name="Jaffe D.B."/>
            <person name="Calvo S."/>
            <person name="Nusbaum C."/>
            <person name="Galagan J."/>
            <person name="Birren B.W."/>
        </authorList>
    </citation>
    <scope>NUCLEOTIDE SEQUENCE [LARGE SCALE GENOMIC DNA]</scope>
    <source>
        <strain evidence="3">DSM 14603 / FGSC 9021 / UM521</strain>
    </source>
</reference>
<protein>
    <submittedName>
        <fullName evidence="2">Uncharacterized protein</fullName>
    </submittedName>
</protein>
<dbReference type="Proteomes" id="UP000000561">
    <property type="component" value="Chromosome 1"/>
</dbReference>
<keyword evidence="3" id="KW-1185">Reference proteome</keyword>
<accession>A0A0D1EAC4</accession>
<evidence type="ECO:0000313" key="2">
    <source>
        <dbReference type="EMBL" id="KIS72211.1"/>
    </source>
</evidence>
<evidence type="ECO:0000256" key="1">
    <source>
        <dbReference type="SAM" id="MobiDB-lite"/>
    </source>
</evidence>
<gene>
    <name evidence="2" type="ORF">UMAG_00627</name>
</gene>
<dbReference type="InParanoid" id="A0A0D1EAC4"/>
<dbReference type="RefSeq" id="XP_011386443.1">
    <property type="nucleotide sequence ID" value="XM_011388141.1"/>
</dbReference>
<proteinExistence type="predicted"/>
<feature type="region of interest" description="Disordered" evidence="1">
    <location>
        <begin position="52"/>
        <end position="75"/>
    </location>
</feature>
<organism evidence="2 3">
    <name type="scientific">Mycosarcoma maydis</name>
    <name type="common">Corn smut fungus</name>
    <name type="synonym">Ustilago maydis</name>
    <dbReference type="NCBI Taxonomy" id="5270"/>
    <lineage>
        <taxon>Eukaryota</taxon>
        <taxon>Fungi</taxon>
        <taxon>Dikarya</taxon>
        <taxon>Basidiomycota</taxon>
        <taxon>Ustilaginomycotina</taxon>
        <taxon>Ustilaginomycetes</taxon>
        <taxon>Ustilaginales</taxon>
        <taxon>Ustilaginaceae</taxon>
        <taxon>Mycosarcoma</taxon>
    </lineage>
</organism>
<dbReference type="AlphaFoldDB" id="A0A0D1EAC4"/>
<sequence length="148" mass="16194">MEIDLGSLLHALPQMRRQSNLSLECGWQAVSSRRSEGVAGEMGLATTEWPWPVQVGKEPNPNKPSTSSPLRSDSRFEMRGGSNFFRKLMANLDAERRCERQADVTNLAVLSGAAGLCCVTGELRSGPESAARILNFADGRNQTKPTKF</sequence>
<dbReference type="KEGG" id="uma:UMAG_00627"/>
<dbReference type="GeneID" id="23561876"/>